<dbReference type="AlphaFoldDB" id="A0A3F3Q156"/>
<keyword evidence="3" id="KW-1185">Reference proteome</keyword>
<reference evidence="2 3" key="1">
    <citation type="submission" date="2018-07" db="EMBL/GenBank/DDBJ databases">
        <title>The genomes of Aspergillus section Nigri reveals drivers in fungal speciation.</title>
        <authorList>
            <consortium name="DOE Joint Genome Institute"/>
            <person name="Vesth T.C."/>
            <person name="Nybo J."/>
            <person name="Theobald S."/>
            <person name="Brandl J."/>
            <person name="Frisvad J.C."/>
            <person name="Nielsen K.F."/>
            <person name="Lyhne E.K."/>
            <person name="Kogle M.E."/>
            <person name="Kuo A."/>
            <person name="Riley R."/>
            <person name="Clum A."/>
            <person name="Nolan M."/>
            <person name="Lipzen A."/>
            <person name="Salamov A."/>
            <person name="Henrissat B."/>
            <person name="Wiebenga A."/>
            <person name="De vries R.P."/>
            <person name="Grigoriev I.V."/>
            <person name="Mortensen U.H."/>
            <person name="Andersen M.R."/>
            <person name="Baker S.E."/>
        </authorList>
    </citation>
    <scope>NUCLEOTIDE SEQUENCE [LARGE SCALE GENOMIC DNA]</scope>
    <source>
        <strain evidence="2 3">CBS 139.54b</strain>
    </source>
</reference>
<evidence type="ECO:0000313" key="2">
    <source>
        <dbReference type="EMBL" id="RDH32747.1"/>
    </source>
</evidence>
<dbReference type="RefSeq" id="XP_026625769.1">
    <property type="nucleotide sequence ID" value="XM_026766550.1"/>
</dbReference>
<evidence type="ECO:0000256" key="1">
    <source>
        <dbReference type="SAM" id="MobiDB-lite"/>
    </source>
</evidence>
<evidence type="ECO:0000313" key="3">
    <source>
        <dbReference type="Proteomes" id="UP000253729"/>
    </source>
</evidence>
<dbReference type="EMBL" id="KZ852049">
    <property type="protein sequence ID" value="RDH32747.1"/>
    <property type="molecule type" value="Genomic_DNA"/>
</dbReference>
<feature type="region of interest" description="Disordered" evidence="1">
    <location>
        <begin position="1"/>
        <end position="24"/>
    </location>
</feature>
<dbReference type="Proteomes" id="UP000253729">
    <property type="component" value="Unassembled WGS sequence"/>
</dbReference>
<organism evidence="2 3">
    <name type="scientific">Aspergillus welwitschiae</name>
    <dbReference type="NCBI Taxonomy" id="1341132"/>
    <lineage>
        <taxon>Eukaryota</taxon>
        <taxon>Fungi</taxon>
        <taxon>Dikarya</taxon>
        <taxon>Ascomycota</taxon>
        <taxon>Pezizomycotina</taxon>
        <taxon>Eurotiomycetes</taxon>
        <taxon>Eurotiomycetidae</taxon>
        <taxon>Eurotiales</taxon>
        <taxon>Aspergillaceae</taxon>
        <taxon>Aspergillus</taxon>
        <taxon>Aspergillus subgen. Circumdati</taxon>
    </lineage>
</organism>
<accession>A0A3F3Q156</accession>
<proteinExistence type="predicted"/>
<gene>
    <name evidence="2" type="ORF">BDQ94DRAFT_144955</name>
</gene>
<protein>
    <submittedName>
        <fullName evidence="2">Uncharacterized protein</fullName>
    </submittedName>
</protein>
<dbReference type="GeneID" id="38134906"/>
<sequence length="74" mass="8243">MQVAGNVGNPQPPTFDPTRTQSKHPTSCAMVQIMIPAWTDPVGAKVWLDRWGSFRSHRFFSLVSFHHVGGRLAP</sequence>
<name>A0A3F3Q156_9EURO</name>